<dbReference type="GO" id="GO:0004347">
    <property type="term" value="F:glucose-6-phosphate isomerase activity"/>
    <property type="evidence" value="ECO:0007669"/>
    <property type="project" value="UniProtKB-EC"/>
</dbReference>
<keyword evidence="2 4" id="KW-0413">Isomerase</keyword>
<name>A0A840P724_9ACTN</name>
<proteinExistence type="inferred from homology"/>
<dbReference type="InterPro" id="IPR046348">
    <property type="entry name" value="SIS_dom_sf"/>
</dbReference>
<sequence>MTGELQWEPDRLDDQDHLVERDAGAMLRAVASSGAQIRVALRLAREAKLDALAADGRPRAVVVAGVGGSAVAGEILAAVCGPGVPVPILSVRSNRLPGWVGAADLVIAVSHSGRSEETLAVAAEAVRRGCRLLAVGGEDTPLRAIARQAGAPYAEVRAQGPSRTAVWGLTVPLLVAAGELGLSRIDEAVFEAAAGRLEDMAHRCRPSSESFINPGKLLAMELAGTVPIIWGAAPVASVAARRLAGQLHKNAKYPAIVGEIPEALHDQLAVFDGPFAGRDIFSDDAGRSLRLFVFRDTEEYQEDARRREVAVRMAHDRDVPVTELAGEGGHPLERLAGLIGLADYGSVYLALGYGIDPTPVSAIAELKARITQ</sequence>
<evidence type="ECO:0000256" key="2">
    <source>
        <dbReference type="ARBA" id="ARBA00023235"/>
    </source>
</evidence>
<dbReference type="GO" id="GO:1901135">
    <property type="term" value="P:carbohydrate derivative metabolic process"/>
    <property type="evidence" value="ECO:0007669"/>
    <property type="project" value="InterPro"/>
</dbReference>
<dbReference type="CDD" id="cd05637">
    <property type="entry name" value="SIS_PGI_PMI_2"/>
    <property type="match status" value="1"/>
</dbReference>
<dbReference type="AlphaFoldDB" id="A0A840P724"/>
<dbReference type="GO" id="GO:0004476">
    <property type="term" value="F:mannose-6-phosphate isomerase activity"/>
    <property type="evidence" value="ECO:0007669"/>
    <property type="project" value="UniProtKB-EC"/>
</dbReference>
<comment type="caution">
    <text evidence="4">The sequence shown here is derived from an EMBL/GenBank/DDBJ whole genome shotgun (WGS) entry which is preliminary data.</text>
</comment>
<dbReference type="SUPFAM" id="SSF53697">
    <property type="entry name" value="SIS domain"/>
    <property type="match status" value="1"/>
</dbReference>
<feature type="domain" description="SIS" evidence="3">
    <location>
        <begin position="49"/>
        <end position="199"/>
    </location>
</feature>
<protein>
    <submittedName>
        <fullName evidence="4">Glucose/mannose-6-phosphate isomerase</fullName>
        <ecNumber evidence="4">5.3.1.8</ecNumber>
        <ecNumber evidence="4">5.3.1.9</ecNumber>
    </submittedName>
</protein>
<evidence type="ECO:0000256" key="1">
    <source>
        <dbReference type="ARBA" id="ARBA00010523"/>
    </source>
</evidence>
<keyword evidence="5" id="KW-1185">Reference proteome</keyword>
<evidence type="ECO:0000313" key="5">
    <source>
        <dbReference type="Proteomes" id="UP000578449"/>
    </source>
</evidence>
<dbReference type="PROSITE" id="PS51464">
    <property type="entry name" value="SIS"/>
    <property type="match status" value="1"/>
</dbReference>
<dbReference type="GO" id="GO:0097367">
    <property type="term" value="F:carbohydrate derivative binding"/>
    <property type="evidence" value="ECO:0007669"/>
    <property type="project" value="InterPro"/>
</dbReference>
<reference evidence="4 5" key="1">
    <citation type="submission" date="2020-08" db="EMBL/GenBank/DDBJ databases">
        <title>Genomic Encyclopedia of Type Strains, Phase IV (KMG-IV): sequencing the most valuable type-strain genomes for metagenomic binning, comparative biology and taxonomic classification.</title>
        <authorList>
            <person name="Goeker M."/>
        </authorList>
    </citation>
    <scope>NUCLEOTIDE SEQUENCE [LARGE SCALE GENOMIC DNA]</scope>
    <source>
        <strain evidence="4 5">DSM 45615</strain>
    </source>
</reference>
<dbReference type="GO" id="GO:0005975">
    <property type="term" value="P:carbohydrate metabolic process"/>
    <property type="evidence" value="ECO:0007669"/>
    <property type="project" value="InterPro"/>
</dbReference>
<dbReference type="Proteomes" id="UP000578449">
    <property type="component" value="Unassembled WGS sequence"/>
</dbReference>
<dbReference type="Gene3D" id="3.40.50.10490">
    <property type="entry name" value="Glucose-6-phosphate isomerase like protein, domain 1"/>
    <property type="match status" value="2"/>
</dbReference>
<dbReference type="EMBL" id="JACHGN010000009">
    <property type="protein sequence ID" value="MBB5134809.1"/>
    <property type="molecule type" value="Genomic_DNA"/>
</dbReference>
<organism evidence="4 5">
    <name type="scientific">Thermocatellispora tengchongensis</name>
    <dbReference type="NCBI Taxonomy" id="1073253"/>
    <lineage>
        <taxon>Bacteria</taxon>
        <taxon>Bacillati</taxon>
        <taxon>Actinomycetota</taxon>
        <taxon>Actinomycetes</taxon>
        <taxon>Streptosporangiales</taxon>
        <taxon>Streptosporangiaceae</taxon>
        <taxon>Thermocatellispora</taxon>
    </lineage>
</organism>
<dbReference type="RefSeq" id="WP_312925456.1">
    <property type="nucleotide sequence ID" value="NZ_BAABIX010000004.1"/>
</dbReference>
<dbReference type="EC" id="5.3.1.8" evidence="4"/>
<dbReference type="EC" id="5.3.1.9" evidence="4"/>
<evidence type="ECO:0000259" key="3">
    <source>
        <dbReference type="PROSITE" id="PS51464"/>
    </source>
</evidence>
<accession>A0A840P724</accession>
<comment type="similarity">
    <text evidence="1">Belongs to the PGI/PMI family.</text>
</comment>
<gene>
    <name evidence="4" type="ORF">HNP84_004543</name>
</gene>
<dbReference type="InterPro" id="IPR001347">
    <property type="entry name" value="SIS_dom"/>
</dbReference>
<dbReference type="InterPro" id="IPR019490">
    <property type="entry name" value="Glu6P/Mann6P_isomerase_C"/>
</dbReference>
<evidence type="ECO:0000313" key="4">
    <source>
        <dbReference type="EMBL" id="MBB5134809.1"/>
    </source>
</evidence>
<dbReference type="Pfam" id="PF10432">
    <property type="entry name" value="bact-PGI_C"/>
    <property type="match status" value="1"/>
</dbReference>